<dbReference type="PANTHER" id="PTHR43442">
    <property type="entry name" value="GLUCONOKINASE-RELATED"/>
    <property type="match status" value="1"/>
</dbReference>
<dbReference type="InterPro" id="IPR027417">
    <property type="entry name" value="P-loop_NTPase"/>
</dbReference>
<dbReference type="Proteomes" id="UP000290759">
    <property type="component" value="Unassembled WGS sequence"/>
</dbReference>
<name>A0A4Q2U041_9HYPH</name>
<protein>
    <recommendedName>
        <fullName evidence="3 9">Gluconokinase</fullName>
        <ecNumber evidence="3 9">2.7.1.12</ecNumber>
    </recommendedName>
</protein>
<reference evidence="10 11" key="1">
    <citation type="submission" date="2018-12" db="EMBL/GenBank/DDBJ databases">
        <authorList>
            <person name="Grouzdev D.S."/>
            <person name="Krutkina M.S."/>
        </authorList>
    </citation>
    <scope>NUCLEOTIDE SEQUENCE [LARGE SCALE GENOMIC DNA]</scope>
    <source>
        <strain evidence="10 11">RmlP026</strain>
    </source>
</reference>
<gene>
    <name evidence="10" type="ORF">D3273_24045</name>
</gene>
<keyword evidence="5 9" id="KW-0547">Nucleotide-binding</keyword>
<evidence type="ECO:0000256" key="9">
    <source>
        <dbReference type="RuleBase" id="RU363066"/>
    </source>
</evidence>
<evidence type="ECO:0000256" key="7">
    <source>
        <dbReference type="ARBA" id="ARBA00022840"/>
    </source>
</evidence>
<keyword evidence="7 9" id="KW-0067">ATP-binding</keyword>
<keyword evidence="4 9" id="KW-0808">Transferase</keyword>
<sequence length="186" mass="19569">MAASRPPCRAPAPLRLVVMGVSGAGKSTIASTLAGRFGLVYVDGDELHPLANVAKMRSGVPLDDADRWPWLDLVAATLRSPNGVVLACSALKRAYRDRIRGVAPPTGLRFVFLDIAAAEVAGRVQGRSGHFMPPTLIGSQFAALERPEGDEADVLTVAAGRSVHDIADEISLRLAAVNETGARQHG</sequence>
<evidence type="ECO:0000313" key="10">
    <source>
        <dbReference type="EMBL" id="RYC29420.1"/>
    </source>
</evidence>
<dbReference type="GO" id="GO:0005524">
    <property type="term" value="F:ATP binding"/>
    <property type="evidence" value="ECO:0007669"/>
    <property type="project" value="UniProtKB-KW"/>
</dbReference>
<evidence type="ECO:0000256" key="4">
    <source>
        <dbReference type="ARBA" id="ARBA00022679"/>
    </source>
</evidence>
<dbReference type="NCBIfam" id="TIGR01313">
    <property type="entry name" value="therm_gnt_kin"/>
    <property type="match status" value="1"/>
</dbReference>
<dbReference type="EC" id="2.7.1.12" evidence="3 9"/>
<accession>A0A4Q2U041</accession>
<dbReference type="GO" id="GO:0005737">
    <property type="term" value="C:cytoplasm"/>
    <property type="evidence" value="ECO:0007669"/>
    <property type="project" value="TreeGrafter"/>
</dbReference>
<evidence type="ECO:0000256" key="5">
    <source>
        <dbReference type="ARBA" id="ARBA00022741"/>
    </source>
</evidence>
<dbReference type="CDD" id="cd02021">
    <property type="entry name" value="GntK"/>
    <property type="match status" value="1"/>
</dbReference>
<dbReference type="OrthoDB" id="9795716at2"/>
<dbReference type="InterPro" id="IPR006001">
    <property type="entry name" value="Therm_gnt_kin"/>
</dbReference>
<keyword evidence="6 9" id="KW-0418">Kinase</keyword>
<dbReference type="AlphaFoldDB" id="A0A4Q2U041"/>
<evidence type="ECO:0000313" key="11">
    <source>
        <dbReference type="Proteomes" id="UP000290759"/>
    </source>
</evidence>
<dbReference type="Pfam" id="PF13671">
    <property type="entry name" value="AAA_33"/>
    <property type="match status" value="1"/>
</dbReference>
<dbReference type="GO" id="GO:0005975">
    <property type="term" value="P:carbohydrate metabolic process"/>
    <property type="evidence" value="ECO:0007669"/>
    <property type="project" value="InterPro"/>
</dbReference>
<proteinExistence type="inferred from homology"/>
<dbReference type="PANTHER" id="PTHR43442:SF3">
    <property type="entry name" value="GLUCONOKINASE-RELATED"/>
    <property type="match status" value="1"/>
</dbReference>
<comment type="similarity">
    <text evidence="2 9">Belongs to the gluconokinase GntK/GntV family.</text>
</comment>
<evidence type="ECO:0000256" key="3">
    <source>
        <dbReference type="ARBA" id="ARBA00012054"/>
    </source>
</evidence>
<dbReference type="RefSeq" id="WP_129229505.1">
    <property type="nucleotide sequence ID" value="NZ_QYBB01000053.1"/>
</dbReference>
<dbReference type="GO" id="GO:0046316">
    <property type="term" value="F:gluconokinase activity"/>
    <property type="evidence" value="ECO:0007669"/>
    <property type="project" value="UniProtKB-EC"/>
</dbReference>
<evidence type="ECO:0000256" key="2">
    <source>
        <dbReference type="ARBA" id="ARBA00008420"/>
    </source>
</evidence>
<comment type="caution">
    <text evidence="10">The sequence shown here is derived from an EMBL/GenBank/DDBJ whole genome shotgun (WGS) entry which is preliminary data.</text>
</comment>
<evidence type="ECO:0000256" key="1">
    <source>
        <dbReference type="ARBA" id="ARBA00004761"/>
    </source>
</evidence>
<organism evidence="10 11">
    <name type="scientific">Lichenibacterium minor</name>
    <dbReference type="NCBI Taxonomy" id="2316528"/>
    <lineage>
        <taxon>Bacteria</taxon>
        <taxon>Pseudomonadati</taxon>
        <taxon>Pseudomonadota</taxon>
        <taxon>Alphaproteobacteria</taxon>
        <taxon>Hyphomicrobiales</taxon>
        <taxon>Lichenihabitantaceae</taxon>
        <taxon>Lichenibacterium</taxon>
    </lineage>
</organism>
<dbReference type="SUPFAM" id="SSF52540">
    <property type="entry name" value="P-loop containing nucleoside triphosphate hydrolases"/>
    <property type="match status" value="1"/>
</dbReference>
<evidence type="ECO:0000256" key="6">
    <source>
        <dbReference type="ARBA" id="ARBA00022777"/>
    </source>
</evidence>
<dbReference type="EMBL" id="QYBB01000053">
    <property type="protein sequence ID" value="RYC29420.1"/>
    <property type="molecule type" value="Genomic_DNA"/>
</dbReference>
<comment type="pathway">
    <text evidence="1">Carbohydrate acid metabolism.</text>
</comment>
<reference evidence="10 11" key="2">
    <citation type="submission" date="2019-02" db="EMBL/GenBank/DDBJ databases">
        <title>'Lichenibacterium ramalinii' gen. nov. sp. nov., 'Lichenibacterium minor' gen. nov. sp. nov.</title>
        <authorList>
            <person name="Pankratov T."/>
        </authorList>
    </citation>
    <scope>NUCLEOTIDE SEQUENCE [LARGE SCALE GENOMIC DNA]</scope>
    <source>
        <strain evidence="10 11">RmlP026</strain>
    </source>
</reference>
<dbReference type="Gene3D" id="3.40.50.300">
    <property type="entry name" value="P-loop containing nucleotide triphosphate hydrolases"/>
    <property type="match status" value="1"/>
</dbReference>
<comment type="catalytic activity">
    <reaction evidence="8 9">
        <text>D-gluconate + ATP = 6-phospho-D-gluconate + ADP + H(+)</text>
        <dbReference type="Rhea" id="RHEA:19433"/>
        <dbReference type="ChEBI" id="CHEBI:15378"/>
        <dbReference type="ChEBI" id="CHEBI:18391"/>
        <dbReference type="ChEBI" id="CHEBI:30616"/>
        <dbReference type="ChEBI" id="CHEBI:58759"/>
        <dbReference type="ChEBI" id="CHEBI:456216"/>
        <dbReference type="EC" id="2.7.1.12"/>
    </reaction>
</comment>
<keyword evidence="11" id="KW-1185">Reference proteome</keyword>
<evidence type="ECO:0000256" key="8">
    <source>
        <dbReference type="ARBA" id="ARBA00048090"/>
    </source>
</evidence>